<protein>
    <recommendedName>
        <fullName evidence="1">Ribosomal RNA large subunit methyltransferase K/L-like methyltransferase domain-containing protein</fullName>
    </recommendedName>
</protein>
<dbReference type="CDD" id="cd02440">
    <property type="entry name" value="AdoMet_MTases"/>
    <property type="match status" value="1"/>
</dbReference>
<dbReference type="Pfam" id="PF01170">
    <property type="entry name" value="UPF0020"/>
    <property type="match status" value="1"/>
</dbReference>
<dbReference type="GO" id="GO:0030488">
    <property type="term" value="P:tRNA methylation"/>
    <property type="evidence" value="ECO:0007669"/>
    <property type="project" value="TreeGrafter"/>
</dbReference>
<dbReference type="InterPro" id="IPR000241">
    <property type="entry name" value="RlmKL-like_Mtase"/>
</dbReference>
<sequence length="308" mass="34059">MARYLYSYSCHEEESELCRLELCRLLDAPLSDGFVVSEHRVHPSRSPFLKRRVELALSGASLPELQEQLPLVDLNGATFKVLCTVADAPYSYEEQRGLERSVGASLIGVADMRQPERLLGITFWQQRYWFGDCEEASAVWLAHRQKPQNYSTALGTRVARAVVNIASGPNGEALSMIDPCCGMGTVLIEALSMGIAIRGVDRNPLAVRGARVNLAHFGYSKELVSLGDMRELEGHYDAAIVDLPYNLCSVLPIGEQLDMLESVRRLADLAVIVTTEPIETQLSASGFSLVDRCELHKGAFTRFITLVK</sequence>
<dbReference type="Gene3D" id="3.40.50.150">
    <property type="entry name" value="Vaccinia Virus protein VP39"/>
    <property type="match status" value="1"/>
</dbReference>
<name>A0A1B2DIC4_9BACL</name>
<accession>A0A1B2DIC4</accession>
<dbReference type="PANTHER" id="PTHR14911:SF13">
    <property type="entry name" value="TRNA (GUANINE(6)-N2)-METHYLTRANSFERASE THUMP3"/>
    <property type="match status" value="1"/>
</dbReference>
<dbReference type="InterPro" id="IPR029063">
    <property type="entry name" value="SAM-dependent_MTases_sf"/>
</dbReference>
<dbReference type="SUPFAM" id="SSF53335">
    <property type="entry name" value="S-adenosyl-L-methionine-dependent methyltransferases"/>
    <property type="match status" value="1"/>
</dbReference>
<organism evidence="2">
    <name type="scientific">Paenibacillus sp. BIHB 4019</name>
    <dbReference type="NCBI Taxonomy" id="1870819"/>
    <lineage>
        <taxon>Bacteria</taxon>
        <taxon>Bacillati</taxon>
        <taxon>Bacillota</taxon>
        <taxon>Bacilli</taxon>
        <taxon>Bacillales</taxon>
        <taxon>Paenibacillaceae</taxon>
        <taxon>Paenibacillus</taxon>
    </lineage>
</organism>
<evidence type="ECO:0000259" key="1">
    <source>
        <dbReference type="Pfam" id="PF01170"/>
    </source>
</evidence>
<proteinExistence type="predicted"/>
<gene>
    <name evidence="2" type="ORF">BBD42_14150</name>
</gene>
<dbReference type="EMBL" id="CP016808">
    <property type="protein sequence ID" value="ANY67487.1"/>
    <property type="molecule type" value="Genomic_DNA"/>
</dbReference>
<feature type="domain" description="Ribosomal RNA large subunit methyltransferase K/L-like methyltransferase" evidence="1">
    <location>
        <begin position="146"/>
        <end position="245"/>
    </location>
</feature>
<dbReference type="GO" id="GO:0016423">
    <property type="term" value="F:tRNA (guanine) methyltransferase activity"/>
    <property type="evidence" value="ECO:0007669"/>
    <property type="project" value="TreeGrafter"/>
</dbReference>
<dbReference type="AlphaFoldDB" id="A0A1B2DIC4"/>
<evidence type="ECO:0000313" key="2">
    <source>
        <dbReference type="EMBL" id="ANY67487.1"/>
    </source>
</evidence>
<dbReference type="RefSeq" id="WP_099518684.1">
    <property type="nucleotide sequence ID" value="NZ_CP016808.1"/>
</dbReference>
<dbReference type="PANTHER" id="PTHR14911">
    <property type="entry name" value="THUMP DOMAIN-CONTAINING"/>
    <property type="match status" value="1"/>
</dbReference>
<reference evidence="2" key="1">
    <citation type="submission" date="2016-08" db="EMBL/GenBank/DDBJ databases">
        <title>Complete Genome Seqeunce of Paenibacillus sp. BIHB 4019 from tea rhizoplane.</title>
        <authorList>
            <person name="Thakur R."/>
            <person name="Swarnkar M.K."/>
            <person name="Gulati A."/>
        </authorList>
    </citation>
    <scope>NUCLEOTIDE SEQUENCE [LARGE SCALE GENOMIC DNA]</scope>
    <source>
        <strain evidence="2">BIHB4019</strain>
    </source>
</reference>